<dbReference type="AlphaFoldDB" id="A0AAF0KG84"/>
<accession>A0AAF0KG84</accession>
<keyword evidence="4" id="KW-0804">Transcription</keyword>
<dbReference type="PRINTS" id="PR00039">
    <property type="entry name" value="HTHLYSR"/>
</dbReference>
<proteinExistence type="inferred from homology"/>
<evidence type="ECO:0000259" key="8">
    <source>
        <dbReference type="PROSITE" id="PS50931"/>
    </source>
</evidence>
<dbReference type="Gene3D" id="1.10.10.10">
    <property type="entry name" value="Winged helix-like DNA-binding domain superfamily/Winged helix DNA-binding domain"/>
    <property type="match status" value="1"/>
</dbReference>
<gene>
    <name evidence="9" type="primary">gcvA</name>
    <name evidence="9" type="ORF">CFBP5477_022045</name>
</gene>
<dbReference type="InterPro" id="IPR005119">
    <property type="entry name" value="LysR_subst-bd"/>
</dbReference>
<dbReference type="Gene3D" id="3.40.190.10">
    <property type="entry name" value="Periplasmic binding protein-like II"/>
    <property type="match status" value="2"/>
</dbReference>
<dbReference type="Proteomes" id="UP000298664">
    <property type="component" value="Plasmid pAlCFBP5477"/>
</dbReference>
<organism evidence="9 10">
    <name type="scientific">Agrobacterium larrymoorei</name>
    <dbReference type="NCBI Taxonomy" id="160699"/>
    <lineage>
        <taxon>Bacteria</taxon>
        <taxon>Pseudomonadati</taxon>
        <taxon>Pseudomonadota</taxon>
        <taxon>Alphaproteobacteria</taxon>
        <taxon>Hyphomicrobiales</taxon>
        <taxon>Rhizobiaceae</taxon>
        <taxon>Rhizobium/Agrobacterium group</taxon>
        <taxon>Agrobacterium</taxon>
    </lineage>
</organism>
<dbReference type="PANTHER" id="PTHR30537">
    <property type="entry name" value="HTH-TYPE TRANSCRIPTIONAL REGULATOR"/>
    <property type="match status" value="1"/>
</dbReference>
<dbReference type="CDD" id="cd08432">
    <property type="entry name" value="PBP2_GcdR_TrpI_HvrB_AmpR_like"/>
    <property type="match status" value="1"/>
</dbReference>
<evidence type="ECO:0000256" key="4">
    <source>
        <dbReference type="ARBA" id="ARBA00023163"/>
    </source>
</evidence>
<keyword evidence="9" id="KW-0614">Plasmid</keyword>
<evidence type="ECO:0000313" key="9">
    <source>
        <dbReference type="EMBL" id="WHA44098.1"/>
    </source>
</evidence>
<comment type="similarity">
    <text evidence="1">Belongs to the LysR transcriptional regulatory family.</text>
</comment>
<dbReference type="SUPFAM" id="SSF53850">
    <property type="entry name" value="Periplasmic binding protein-like II"/>
    <property type="match status" value="1"/>
</dbReference>
<dbReference type="GO" id="GO:0006351">
    <property type="term" value="P:DNA-templated transcription"/>
    <property type="evidence" value="ECO:0007669"/>
    <property type="project" value="TreeGrafter"/>
</dbReference>
<sequence length="298" mass="33330">MAVTGMPPLNPLYVFEVAARHGGFGKAAQELNVTQSAVSRQISVLESYLGVRLFHRERTGSKLTEAGEEFAAEIAEPFAKLAAASHRLVERKPNSPLKLRAYATFASRWLIPRLSNFHKRYPKIQITVSNTVKPVDFSRETVEIAIQVGTGTWSGMNAVHLFDDVIQPVASPALLKRMPVNTPADLLKHARLHSYYRRRDWADWFTAAGVDLPDDRGTVFESSNLTYQAAIEGLGIAIGQKALLGEELASGKLVALFDSVKRPLAYYLVWPMDRPESRKLQSFRDWLLEETKNDPALR</sequence>
<dbReference type="InterPro" id="IPR036390">
    <property type="entry name" value="WH_DNA-bd_sf"/>
</dbReference>
<dbReference type="GO" id="GO:0043565">
    <property type="term" value="F:sequence-specific DNA binding"/>
    <property type="evidence" value="ECO:0007669"/>
    <property type="project" value="TreeGrafter"/>
</dbReference>
<dbReference type="InterPro" id="IPR000847">
    <property type="entry name" value="LysR_HTH_N"/>
</dbReference>
<dbReference type="InterPro" id="IPR058163">
    <property type="entry name" value="LysR-type_TF_proteobact-type"/>
</dbReference>
<dbReference type="PROSITE" id="PS50931">
    <property type="entry name" value="HTH_LYSR"/>
    <property type="match status" value="1"/>
</dbReference>
<keyword evidence="3" id="KW-0238">DNA-binding</keyword>
<dbReference type="NCBIfam" id="NF008352">
    <property type="entry name" value="PRK11139.1"/>
    <property type="match status" value="1"/>
</dbReference>
<evidence type="ECO:0000256" key="7">
    <source>
        <dbReference type="ARBA" id="ARBA00083243"/>
    </source>
</evidence>
<dbReference type="FunFam" id="1.10.10.10:FF:000001">
    <property type="entry name" value="LysR family transcriptional regulator"/>
    <property type="match status" value="1"/>
</dbReference>
<geneLocation type="plasmid" evidence="9 10">
    <name>pAlCFBP5477</name>
</geneLocation>
<dbReference type="FunFam" id="3.40.190.10:FF:000017">
    <property type="entry name" value="Glycine cleavage system transcriptional activator"/>
    <property type="match status" value="1"/>
</dbReference>
<dbReference type="PANTHER" id="PTHR30537:SF74">
    <property type="entry name" value="HTH-TYPE TRANSCRIPTIONAL REGULATOR TRPI"/>
    <property type="match status" value="1"/>
</dbReference>
<evidence type="ECO:0000256" key="1">
    <source>
        <dbReference type="ARBA" id="ARBA00009437"/>
    </source>
</evidence>
<name>A0AAF0KG84_9HYPH</name>
<dbReference type="InterPro" id="IPR036388">
    <property type="entry name" value="WH-like_DNA-bd_sf"/>
</dbReference>
<dbReference type="RefSeq" id="WP_170980313.1">
    <property type="nucleotide sequence ID" value="NZ_CP124735.1"/>
</dbReference>
<evidence type="ECO:0000313" key="10">
    <source>
        <dbReference type="Proteomes" id="UP000298664"/>
    </source>
</evidence>
<comment type="function">
    <text evidence="5">Transcriptional regulator of the ttuABCDE tartrate utilization operon.</text>
</comment>
<dbReference type="SUPFAM" id="SSF46785">
    <property type="entry name" value="Winged helix' DNA-binding domain"/>
    <property type="match status" value="1"/>
</dbReference>
<dbReference type="Pfam" id="PF03466">
    <property type="entry name" value="LysR_substrate"/>
    <property type="match status" value="1"/>
</dbReference>
<evidence type="ECO:0000256" key="6">
    <source>
        <dbReference type="ARBA" id="ARBA00067332"/>
    </source>
</evidence>
<protein>
    <recommendedName>
        <fullName evidence="6">HTH-type transcriptional regulator TtuA</fullName>
    </recommendedName>
    <alternativeName>
        <fullName evidence="7">Tartrate utilization transcriptional regulator</fullName>
    </alternativeName>
</protein>
<dbReference type="Pfam" id="PF00126">
    <property type="entry name" value="HTH_1"/>
    <property type="match status" value="1"/>
</dbReference>
<dbReference type="EMBL" id="CP124735">
    <property type="protein sequence ID" value="WHA44098.1"/>
    <property type="molecule type" value="Genomic_DNA"/>
</dbReference>
<dbReference type="GO" id="GO:0003700">
    <property type="term" value="F:DNA-binding transcription factor activity"/>
    <property type="evidence" value="ECO:0007669"/>
    <property type="project" value="InterPro"/>
</dbReference>
<feature type="domain" description="HTH lysR-type" evidence="8">
    <location>
        <begin position="7"/>
        <end position="64"/>
    </location>
</feature>
<keyword evidence="2" id="KW-0805">Transcription regulation</keyword>
<evidence type="ECO:0000256" key="2">
    <source>
        <dbReference type="ARBA" id="ARBA00023015"/>
    </source>
</evidence>
<evidence type="ECO:0000256" key="3">
    <source>
        <dbReference type="ARBA" id="ARBA00023125"/>
    </source>
</evidence>
<evidence type="ECO:0000256" key="5">
    <source>
        <dbReference type="ARBA" id="ARBA00054626"/>
    </source>
</evidence>
<reference evidence="9" key="1">
    <citation type="submission" date="2023-05" db="EMBL/GenBank/DDBJ databases">
        <title>Complete genome sequence of Agrobacterium larrymoorei CFBP5477.</title>
        <authorList>
            <person name="Yen H.-C."/>
            <person name="Chou L."/>
            <person name="Lin Y.-C."/>
            <person name="Lai E.-M."/>
            <person name="Kuo C.-H."/>
        </authorList>
    </citation>
    <scope>NUCLEOTIDE SEQUENCE</scope>
    <source>
        <strain evidence="9">CFBP5477</strain>
        <plasmid evidence="9">pAlCFBP5477</plasmid>
    </source>
</reference>